<comment type="caution">
    <text evidence="2">The sequence shown here is derived from an EMBL/GenBank/DDBJ whole genome shotgun (WGS) entry which is preliminary data.</text>
</comment>
<feature type="transmembrane region" description="Helical" evidence="1">
    <location>
        <begin position="6"/>
        <end position="27"/>
    </location>
</feature>
<organism evidence="2 3">
    <name type="scientific">Bogoriella caseilytica</name>
    <dbReference type="NCBI Taxonomy" id="56055"/>
    <lineage>
        <taxon>Bacteria</taxon>
        <taxon>Bacillati</taxon>
        <taxon>Actinomycetota</taxon>
        <taxon>Actinomycetes</taxon>
        <taxon>Micrococcales</taxon>
        <taxon>Bogoriellaceae</taxon>
        <taxon>Bogoriella</taxon>
    </lineage>
</organism>
<dbReference type="EMBL" id="RKHK01000001">
    <property type="protein sequence ID" value="ROR72969.1"/>
    <property type="molecule type" value="Genomic_DNA"/>
</dbReference>
<sequence length="95" mass="9586">MSWVEAVLAGVAVLLVINLLAAFAAVARARHTAGWLLVVLLTGTTGAAVAALLAALSENPGRFLDVALILAGFAALTAAVRVAAGRRPATDAVQR</sequence>
<keyword evidence="3" id="KW-1185">Reference proteome</keyword>
<keyword evidence="1" id="KW-1133">Transmembrane helix</keyword>
<reference evidence="2 3" key="1">
    <citation type="submission" date="2018-11" db="EMBL/GenBank/DDBJ databases">
        <title>Sequencing the genomes of 1000 actinobacteria strains.</title>
        <authorList>
            <person name="Klenk H.-P."/>
        </authorList>
    </citation>
    <scope>NUCLEOTIDE SEQUENCE [LARGE SCALE GENOMIC DNA]</scope>
    <source>
        <strain evidence="2 3">DSM 11294</strain>
    </source>
</reference>
<dbReference type="Proteomes" id="UP000280668">
    <property type="component" value="Unassembled WGS sequence"/>
</dbReference>
<keyword evidence="1" id="KW-0472">Membrane</keyword>
<keyword evidence="1" id="KW-0812">Transmembrane</keyword>
<gene>
    <name evidence="2" type="ORF">EDD31_1334</name>
</gene>
<feature type="transmembrane region" description="Helical" evidence="1">
    <location>
        <begin position="34"/>
        <end position="57"/>
    </location>
</feature>
<accession>A0A3N2BCJ5</accession>
<evidence type="ECO:0000313" key="3">
    <source>
        <dbReference type="Proteomes" id="UP000280668"/>
    </source>
</evidence>
<name>A0A3N2BCJ5_9MICO</name>
<dbReference type="RefSeq" id="WP_123303460.1">
    <property type="nucleotide sequence ID" value="NZ_RKHK01000001.1"/>
</dbReference>
<feature type="transmembrane region" description="Helical" evidence="1">
    <location>
        <begin position="63"/>
        <end position="84"/>
    </location>
</feature>
<evidence type="ECO:0000256" key="1">
    <source>
        <dbReference type="SAM" id="Phobius"/>
    </source>
</evidence>
<dbReference type="AlphaFoldDB" id="A0A3N2BCJ5"/>
<proteinExistence type="predicted"/>
<protein>
    <recommendedName>
        <fullName evidence="4">Multicomponent Na+:H+ antiporter subunit F</fullName>
    </recommendedName>
</protein>
<evidence type="ECO:0008006" key="4">
    <source>
        <dbReference type="Google" id="ProtNLM"/>
    </source>
</evidence>
<evidence type="ECO:0000313" key="2">
    <source>
        <dbReference type="EMBL" id="ROR72969.1"/>
    </source>
</evidence>